<dbReference type="GO" id="GO:0006166">
    <property type="term" value="P:purine ribonucleoside salvage"/>
    <property type="evidence" value="ECO:0007669"/>
    <property type="project" value="UniProtKB-KW"/>
</dbReference>
<dbReference type="CDD" id="cd06223">
    <property type="entry name" value="PRTases_typeI"/>
    <property type="match status" value="1"/>
</dbReference>
<comment type="subunit">
    <text evidence="11">Homodimer.</text>
</comment>
<evidence type="ECO:0000313" key="14">
    <source>
        <dbReference type="Proteomes" id="UP000740727"/>
    </source>
</evidence>
<dbReference type="EC" id="2.4.2.7" evidence="6 11"/>
<dbReference type="InterPro" id="IPR050054">
    <property type="entry name" value="UPRTase/APRTase"/>
</dbReference>
<evidence type="ECO:0000256" key="8">
    <source>
        <dbReference type="ARBA" id="ARBA00022676"/>
    </source>
</evidence>
<dbReference type="SUPFAM" id="SSF53271">
    <property type="entry name" value="PRTase-like"/>
    <property type="match status" value="1"/>
</dbReference>
<comment type="similarity">
    <text evidence="5 11">Belongs to the purine/pyrimidine phosphoribosyltransferase family.</text>
</comment>
<name>A0A965GCC7_9PROT</name>
<organism evidence="13 14">
    <name type="scientific">Candidatus Fonsibacter lacus</name>
    <dbReference type="NCBI Taxonomy" id="2576439"/>
    <lineage>
        <taxon>Bacteria</taxon>
        <taxon>Pseudomonadati</taxon>
        <taxon>Pseudomonadota</taxon>
        <taxon>Alphaproteobacteria</taxon>
        <taxon>Candidatus Pelagibacterales</taxon>
        <taxon>Candidatus Pelagibacterales incertae sedis</taxon>
        <taxon>Candidatus Fonsibacter</taxon>
    </lineage>
</organism>
<comment type="catalytic activity">
    <reaction evidence="1 11">
        <text>AMP + diphosphate = 5-phospho-alpha-D-ribose 1-diphosphate + adenine</text>
        <dbReference type="Rhea" id="RHEA:16609"/>
        <dbReference type="ChEBI" id="CHEBI:16708"/>
        <dbReference type="ChEBI" id="CHEBI:33019"/>
        <dbReference type="ChEBI" id="CHEBI:58017"/>
        <dbReference type="ChEBI" id="CHEBI:456215"/>
        <dbReference type="EC" id="2.4.2.7"/>
    </reaction>
</comment>
<proteinExistence type="inferred from homology"/>
<dbReference type="PANTHER" id="PTHR32315:SF3">
    <property type="entry name" value="ADENINE PHOSPHORIBOSYLTRANSFERASE"/>
    <property type="match status" value="1"/>
</dbReference>
<dbReference type="GO" id="GO:0016208">
    <property type="term" value="F:AMP binding"/>
    <property type="evidence" value="ECO:0007669"/>
    <property type="project" value="TreeGrafter"/>
</dbReference>
<evidence type="ECO:0000256" key="2">
    <source>
        <dbReference type="ARBA" id="ARBA00003968"/>
    </source>
</evidence>
<comment type="pathway">
    <text evidence="4 11">Purine metabolism; AMP biosynthesis via salvage pathway; AMP from adenine: step 1/1.</text>
</comment>
<dbReference type="GO" id="GO:0044209">
    <property type="term" value="P:AMP salvage"/>
    <property type="evidence" value="ECO:0007669"/>
    <property type="project" value="UniProtKB-UniRule"/>
</dbReference>
<evidence type="ECO:0000256" key="1">
    <source>
        <dbReference type="ARBA" id="ARBA00000868"/>
    </source>
</evidence>
<comment type="function">
    <text evidence="2 11">Catalyzes a salvage reaction resulting in the formation of AMP, that is energically less costly than de novo synthesis.</text>
</comment>
<evidence type="ECO:0000256" key="5">
    <source>
        <dbReference type="ARBA" id="ARBA00008391"/>
    </source>
</evidence>
<feature type="domain" description="Phosphoribosyltransferase" evidence="12">
    <location>
        <begin position="57"/>
        <end position="155"/>
    </location>
</feature>
<evidence type="ECO:0000256" key="4">
    <source>
        <dbReference type="ARBA" id="ARBA00004659"/>
    </source>
</evidence>
<dbReference type="GO" id="GO:0002055">
    <property type="term" value="F:adenine binding"/>
    <property type="evidence" value="ECO:0007669"/>
    <property type="project" value="TreeGrafter"/>
</dbReference>
<accession>A0A965GCC7</accession>
<dbReference type="Pfam" id="PF00156">
    <property type="entry name" value="Pribosyltran"/>
    <property type="match status" value="1"/>
</dbReference>
<sequence>MSTPESSELRYARNLIRDVPDYPSPGILFRDLTPMIADGRALRAVVDALGSPAADATHFAGLEARGFIFASAIAARLEKGCVLLRKPNKLPREKFSVSYQLEYGTDAIEIHKDALTRSDKVLIVDDVLATGGTLCAAIELLAKTPATCLGSAVVAEIALLQGRERIGNLYPKHQLRALFTL</sequence>
<dbReference type="AlphaFoldDB" id="A0A965GCC7"/>
<evidence type="ECO:0000256" key="11">
    <source>
        <dbReference type="HAMAP-Rule" id="MF_00004"/>
    </source>
</evidence>
<dbReference type="GO" id="GO:0005737">
    <property type="term" value="C:cytoplasm"/>
    <property type="evidence" value="ECO:0007669"/>
    <property type="project" value="UniProtKB-SubCell"/>
</dbReference>
<keyword evidence="9 11" id="KW-0808">Transferase</keyword>
<keyword evidence="7 11" id="KW-0963">Cytoplasm</keyword>
<protein>
    <recommendedName>
        <fullName evidence="6 11">Adenine phosphoribosyltransferase</fullName>
        <shortName evidence="11">APRT</shortName>
        <ecNumber evidence="6 11">2.4.2.7</ecNumber>
    </recommendedName>
</protein>
<evidence type="ECO:0000256" key="3">
    <source>
        <dbReference type="ARBA" id="ARBA00004496"/>
    </source>
</evidence>
<dbReference type="InterPro" id="IPR029057">
    <property type="entry name" value="PRTase-like"/>
</dbReference>
<dbReference type="NCBIfam" id="NF002634">
    <property type="entry name" value="PRK02304.1-3"/>
    <property type="match status" value="1"/>
</dbReference>
<dbReference type="FunFam" id="3.40.50.2020:FF:000021">
    <property type="entry name" value="Adenine phosphoribosyltransferase"/>
    <property type="match status" value="1"/>
</dbReference>
<keyword evidence="8 11" id="KW-0328">Glycosyltransferase</keyword>
<dbReference type="Proteomes" id="UP000740727">
    <property type="component" value="Unassembled WGS sequence"/>
</dbReference>
<dbReference type="InterPro" id="IPR000836">
    <property type="entry name" value="PRTase_dom"/>
</dbReference>
<evidence type="ECO:0000256" key="7">
    <source>
        <dbReference type="ARBA" id="ARBA00022490"/>
    </source>
</evidence>
<evidence type="ECO:0000256" key="10">
    <source>
        <dbReference type="ARBA" id="ARBA00022726"/>
    </source>
</evidence>
<evidence type="ECO:0000256" key="9">
    <source>
        <dbReference type="ARBA" id="ARBA00022679"/>
    </source>
</evidence>
<keyword evidence="10 11" id="KW-0660">Purine salvage</keyword>
<dbReference type="Gene3D" id="3.40.50.2020">
    <property type="match status" value="1"/>
</dbReference>
<comment type="subcellular location">
    <subcellularLocation>
        <location evidence="3 11">Cytoplasm</location>
    </subcellularLocation>
</comment>
<dbReference type="HAMAP" id="MF_00004">
    <property type="entry name" value="Aden_phosphoribosyltr"/>
    <property type="match status" value="1"/>
</dbReference>
<reference evidence="13" key="1">
    <citation type="submission" date="2018-10" db="EMBL/GenBank/DDBJ databases">
        <title>Iterative Subtractive Binning of Freshwater Chronoseries Metagenomes Recovers Nearly Complete Genomes from over Four Hundred Novel Species.</title>
        <authorList>
            <person name="Rodriguez-R L.M."/>
            <person name="Tsementzi D."/>
            <person name="Luo C."/>
            <person name="Konstantinidis K.T."/>
        </authorList>
    </citation>
    <scope>NUCLEOTIDE SEQUENCE</scope>
    <source>
        <strain evidence="13">WB5_2A_028</strain>
    </source>
</reference>
<evidence type="ECO:0000256" key="6">
    <source>
        <dbReference type="ARBA" id="ARBA00011893"/>
    </source>
</evidence>
<dbReference type="PANTHER" id="PTHR32315">
    <property type="entry name" value="ADENINE PHOSPHORIBOSYLTRANSFERASE"/>
    <property type="match status" value="1"/>
</dbReference>
<gene>
    <name evidence="11" type="primary">apt</name>
    <name evidence="13" type="ORF">EBT44_00625</name>
</gene>
<dbReference type="GO" id="GO:0006168">
    <property type="term" value="P:adenine salvage"/>
    <property type="evidence" value="ECO:0007669"/>
    <property type="project" value="InterPro"/>
</dbReference>
<comment type="caution">
    <text evidence="13">The sequence shown here is derived from an EMBL/GenBank/DDBJ whole genome shotgun (WGS) entry which is preliminary data.</text>
</comment>
<dbReference type="NCBIfam" id="NF002636">
    <property type="entry name" value="PRK02304.1-5"/>
    <property type="match status" value="1"/>
</dbReference>
<evidence type="ECO:0000259" key="12">
    <source>
        <dbReference type="Pfam" id="PF00156"/>
    </source>
</evidence>
<dbReference type="InterPro" id="IPR005764">
    <property type="entry name" value="Ade_phspho_trans"/>
</dbReference>
<dbReference type="EMBL" id="RFXN01000003">
    <property type="protein sequence ID" value="NBR93364.1"/>
    <property type="molecule type" value="Genomic_DNA"/>
</dbReference>
<evidence type="ECO:0000313" key="13">
    <source>
        <dbReference type="EMBL" id="NBR93364.1"/>
    </source>
</evidence>
<dbReference type="GO" id="GO:0003999">
    <property type="term" value="F:adenine phosphoribosyltransferase activity"/>
    <property type="evidence" value="ECO:0007669"/>
    <property type="project" value="UniProtKB-UniRule"/>
</dbReference>